<evidence type="ECO:0000313" key="9">
    <source>
        <dbReference type="Proteomes" id="UP000252266"/>
    </source>
</evidence>
<dbReference type="PANTHER" id="PTHR47506">
    <property type="entry name" value="TRANSCRIPTIONAL REGULATORY PROTEIN"/>
    <property type="match status" value="1"/>
</dbReference>
<evidence type="ECO:0000259" key="5">
    <source>
        <dbReference type="PROSITE" id="PS50977"/>
    </source>
</evidence>
<gene>
    <name evidence="7" type="ORF">SAMN05428964_1011251</name>
    <name evidence="6" type="ORF">TH44_19080</name>
</gene>
<organism evidence="6 9">
    <name type="scientific">Thalassospira xiamenensis</name>
    <dbReference type="NCBI Taxonomy" id="220697"/>
    <lineage>
        <taxon>Bacteria</taxon>
        <taxon>Pseudomonadati</taxon>
        <taxon>Pseudomonadota</taxon>
        <taxon>Alphaproteobacteria</taxon>
        <taxon>Rhodospirillales</taxon>
        <taxon>Thalassospiraceae</taxon>
        <taxon>Thalassospira</taxon>
    </lineage>
</organism>
<dbReference type="Pfam" id="PF16925">
    <property type="entry name" value="TetR_C_13"/>
    <property type="match status" value="1"/>
</dbReference>
<accession>A0A154KXS9</accession>
<dbReference type="RefSeq" id="WP_062952647.1">
    <property type="nucleotide sequence ID" value="NZ_JALLPZ010000001.1"/>
</dbReference>
<evidence type="ECO:0000313" key="8">
    <source>
        <dbReference type="Proteomes" id="UP000219068"/>
    </source>
</evidence>
<reference evidence="6 9" key="1">
    <citation type="submission" date="2014-07" db="EMBL/GenBank/DDBJ databases">
        <title>Draft genome sequence of Thalassospira xiamenensis IB13.</title>
        <authorList>
            <person name="Lai Q."/>
            <person name="Shao Z."/>
        </authorList>
    </citation>
    <scope>NUCLEOTIDE SEQUENCE [LARGE SCALE GENOMIC DNA]</scope>
    <source>
        <strain evidence="6 9">IB13</strain>
    </source>
</reference>
<evidence type="ECO:0000256" key="4">
    <source>
        <dbReference type="PROSITE-ProRule" id="PRU00335"/>
    </source>
</evidence>
<evidence type="ECO:0000256" key="3">
    <source>
        <dbReference type="ARBA" id="ARBA00023163"/>
    </source>
</evidence>
<dbReference type="Pfam" id="PF00440">
    <property type="entry name" value="TetR_N"/>
    <property type="match status" value="1"/>
</dbReference>
<dbReference type="EMBL" id="OBMM01000001">
    <property type="protein sequence ID" value="SOB94838.1"/>
    <property type="molecule type" value="Genomic_DNA"/>
</dbReference>
<dbReference type="InterPro" id="IPR001647">
    <property type="entry name" value="HTH_TetR"/>
</dbReference>
<dbReference type="InterPro" id="IPR011075">
    <property type="entry name" value="TetR_C"/>
</dbReference>
<proteinExistence type="predicted"/>
<sequence>MARPRAFDEESVLDNAMNIFWSKGFEATSVQDLVEETGLNRASMYSSFGDKKALFLRVLDHYSQKISTNRFAKLREMADGREAIIATFRDASRVGCGEGRHKGCLMVNSGMELAPHDPETAAIAQAAFSRVEDMFARALRRGMEHDTIARDKNIRSLSRFLAGSIQGVHLMARRGADEDTLADYVDTILSTLD</sequence>
<keyword evidence="2 4" id="KW-0238">DNA-binding</keyword>
<dbReference type="SUPFAM" id="SSF46689">
    <property type="entry name" value="Homeodomain-like"/>
    <property type="match status" value="1"/>
</dbReference>
<dbReference type="InterPro" id="IPR009057">
    <property type="entry name" value="Homeodomain-like_sf"/>
</dbReference>
<feature type="DNA-binding region" description="H-T-H motif" evidence="4">
    <location>
        <begin position="29"/>
        <end position="48"/>
    </location>
</feature>
<keyword evidence="3" id="KW-0804">Transcription</keyword>
<evidence type="ECO:0000313" key="6">
    <source>
        <dbReference type="EMBL" id="RCK46931.1"/>
    </source>
</evidence>
<dbReference type="PRINTS" id="PR00455">
    <property type="entry name" value="HTHTETR"/>
</dbReference>
<reference evidence="7 8" key="2">
    <citation type="submission" date="2017-08" db="EMBL/GenBank/DDBJ databases">
        <authorList>
            <person name="de Groot N.N."/>
        </authorList>
    </citation>
    <scope>NUCLEOTIDE SEQUENCE [LARGE SCALE GENOMIC DNA]</scope>
    <source>
        <strain evidence="7 8">USBA 78</strain>
    </source>
</reference>
<dbReference type="Proteomes" id="UP000219068">
    <property type="component" value="Unassembled WGS sequence"/>
</dbReference>
<dbReference type="PANTHER" id="PTHR47506:SF1">
    <property type="entry name" value="HTH-TYPE TRANSCRIPTIONAL REGULATOR YJDC"/>
    <property type="match status" value="1"/>
</dbReference>
<protein>
    <submittedName>
        <fullName evidence="6">TetR family transcriptional regulator</fullName>
    </submittedName>
    <submittedName>
        <fullName evidence="7">Transcriptional regulator, TetR family</fullName>
    </submittedName>
</protein>
<dbReference type="PROSITE" id="PS50977">
    <property type="entry name" value="HTH_TETR_2"/>
    <property type="match status" value="1"/>
</dbReference>
<name>A0A154KXS9_9PROT</name>
<evidence type="ECO:0000256" key="1">
    <source>
        <dbReference type="ARBA" id="ARBA00023015"/>
    </source>
</evidence>
<dbReference type="Gene3D" id="1.10.10.60">
    <property type="entry name" value="Homeodomain-like"/>
    <property type="match status" value="1"/>
</dbReference>
<feature type="domain" description="HTH tetR-type" evidence="5">
    <location>
        <begin position="6"/>
        <end position="66"/>
    </location>
</feature>
<evidence type="ECO:0000313" key="7">
    <source>
        <dbReference type="EMBL" id="SOB94838.1"/>
    </source>
</evidence>
<dbReference type="SUPFAM" id="SSF48498">
    <property type="entry name" value="Tetracyclin repressor-like, C-terminal domain"/>
    <property type="match status" value="1"/>
</dbReference>
<dbReference type="EMBL" id="JPWJ01000011">
    <property type="protein sequence ID" value="RCK46931.1"/>
    <property type="molecule type" value="Genomic_DNA"/>
</dbReference>
<dbReference type="Gene3D" id="1.10.357.10">
    <property type="entry name" value="Tetracycline Repressor, domain 2"/>
    <property type="match status" value="1"/>
</dbReference>
<evidence type="ECO:0000256" key="2">
    <source>
        <dbReference type="ARBA" id="ARBA00023125"/>
    </source>
</evidence>
<dbReference type="GO" id="GO:0003677">
    <property type="term" value="F:DNA binding"/>
    <property type="evidence" value="ECO:0007669"/>
    <property type="project" value="UniProtKB-UniRule"/>
</dbReference>
<dbReference type="InterPro" id="IPR036271">
    <property type="entry name" value="Tet_transcr_reg_TetR-rel_C_sf"/>
</dbReference>
<dbReference type="AlphaFoldDB" id="A0A154KXS9"/>
<keyword evidence="1" id="KW-0805">Transcription regulation</keyword>
<dbReference type="Proteomes" id="UP000252266">
    <property type="component" value="Unassembled WGS sequence"/>
</dbReference>